<evidence type="ECO:0000313" key="2">
    <source>
        <dbReference type="Proteomes" id="UP000178107"/>
    </source>
</evidence>
<dbReference type="Proteomes" id="UP000178107">
    <property type="component" value="Unassembled WGS sequence"/>
</dbReference>
<reference evidence="1 2" key="1">
    <citation type="journal article" date="2016" name="Nat. Commun.">
        <title>Thousands of microbial genomes shed light on interconnected biogeochemical processes in an aquifer system.</title>
        <authorList>
            <person name="Anantharaman K."/>
            <person name="Brown C.T."/>
            <person name="Hug L.A."/>
            <person name="Sharon I."/>
            <person name="Castelle C.J."/>
            <person name="Probst A.J."/>
            <person name="Thomas B.C."/>
            <person name="Singh A."/>
            <person name="Wilkins M.J."/>
            <person name="Karaoz U."/>
            <person name="Brodie E.L."/>
            <person name="Williams K.H."/>
            <person name="Hubbard S.S."/>
            <person name="Banfield J.F."/>
        </authorList>
    </citation>
    <scope>NUCLEOTIDE SEQUENCE [LARGE SCALE GENOMIC DNA]</scope>
</reference>
<proteinExistence type="predicted"/>
<accession>A0A1G2T095</accession>
<gene>
    <name evidence="1" type="ORF">A2838_02975</name>
</gene>
<comment type="caution">
    <text evidence="1">The sequence shown here is derived from an EMBL/GenBank/DDBJ whole genome shotgun (WGS) entry which is preliminary data.</text>
</comment>
<evidence type="ECO:0000313" key="1">
    <source>
        <dbReference type="EMBL" id="OHA90654.1"/>
    </source>
</evidence>
<name>A0A1G2T095_9BACT</name>
<protein>
    <submittedName>
        <fullName evidence="1">Uncharacterized protein</fullName>
    </submittedName>
</protein>
<dbReference type="EMBL" id="MHVH01000003">
    <property type="protein sequence ID" value="OHA90654.1"/>
    <property type="molecule type" value="Genomic_DNA"/>
</dbReference>
<dbReference type="AlphaFoldDB" id="A0A1G2T095"/>
<sequence length="132" mass="15121">MDIKTVREIFLNARDMVVELKKSGENKEYALSITRGPRGEFKPFYLSKPFTRDVPYGVKVTRSILESFRVQAEESLRNSGKGVSRYIHSWSVLNAALIARIALDLASQLVARTYEYEIPPPNPRSKPKHLRL</sequence>
<organism evidence="1 2">
    <name type="scientific">Candidatus Zambryskibacteria bacterium RIFCSPHIGHO2_01_FULL_46_25</name>
    <dbReference type="NCBI Taxonomy" id="1802738"/>
    <lineage>
        <taxon>Bacteria</taxon>
        <taxon>Candidatus Zambryskiibacteriota</taxon>
    </lineage>
</organism>